<dbReference type="EMBL" id="WPIN01000019">
    <property type="protein sequence ID" value="MVM34989.1"/>
    <property type="molecule type" value="Genomic_DNA"/>
</dbReference>
<evidence type="ECO:0000313" key="2">
    <source>
        <dbReference type="EMBL" id="MVM34989.1"/>
    </source>
</evidence>
<evidence type="ECO:0000313" key="3">
    <source>
        <dbReference type="Proteomes" id="UP000436006"/>
    </source>
</evidence>
<gene>
    <name evidence="2" type="ORF">GO755_33485</name>
</gene>
<comment type="caution">
    <text evidence="2">The sequence shown here is derived from an EMBL/GenBank/DDBJ whole genome shotgun (WGS) entry which is preliminary data.</text>
</comment>
<sequence>MKTIALTLLLCVSALCQTQASSPPAATSVQVKPDKQQPVDLFTAQTDQRVAVVQHLDYPVAIQVQFEPTIQIDQSMPNGTATSILANPCLLAQDDHPAPQRGRMAQSTVKNTSAQSVTSVFRDNTGKRFHRSLKDDPAESLIWVEPKNRRIRDPRRQLC</sequence>
<feature type="signal peptide" evidence="1">
    <location>
        <begin position="1"/>
        <end position="20"/>
    </location>
</feature>
<name>A0A7K1SMG4_9BACT</name>
<keyword evidence="3" id="KW-1185">Reference proteome</keyword>
<keyword evidence="1" id="KW-0732">Signal</keyword>
<reference evidence="2 3" key="1">
    <citation type="submission" date="2019-12" db="EMBL/GenBank/DDBJ databases">
        <title>Spirosoma sp. HMF4905 genome sequencing and assembly.</title>
        <authorList>
            <person name="Kang H."/>
            <person name="Cha I."/>
            <person name="Kim H."/>
            <person name="Joh K."/>
        </authorList>
    </citation>
    <scope>NUCLEOTIDE SEQUENCE [LARGE SCALE GENOMIC DNA]</scope>
    <source>
        <strain evidence="2 3">HMF4905</strain>
    </source>
</reference>
<dbReference type="Proteomes" id="UP000436006">
    <property type="component" value="Unassembled WGS sequence"/>
</dbReference>
<dbReference type="AlphaFoldDB" id="A0A7K1SMG4"/>
<protein>
    <submittedName>
        <fullName evidence="2">Uncharacterized protein</fullName>
    </submittedName>
</protein>
<feature type="chain" id="PRO_5029771257" evidence="1">
    <location>
        <begin position="21"/>
        <end position="159"/>
    </location>
</feature>
<dbReference type="RefSeq" id="WP_157589801.1">
    <property type="nucleotide sequence ID" value="NZ_WPIN01000019.1"/>
</dbReference>
<evidence type="ECO:0000256" key="1">
    <source>
        <dbReference type="SAM" id="SignalP"/>
    </source>
</evidence>
<proteinExistence type="predicted"/>
<accession>A0A7K1SMG4</accession>
<organism evidence="2 3">
    <name type="scientific">Spirosoma arboris</name>
    <dbReference type="NCBI Taxonomy" id="2682092"/>
    <lineage>
        <taxon>Bacteria</taxon>
        <taxon>Pseudomonadati</taxon>
        <taxon>Bacteroidota</taxon>
        <taxon>Cytophagia</taxon>
        <taxon>Cytophagales</taxon>
        <taxon>Cytophagaceae</taxon>
        <taxon>Spirosoma</taxon>
    </lineage>
</organism>